<dbReference type="KEGG" id="sli:Slin_5328"/>
<feature type="domain" description="Tape measure protein N-terminal" evidence="2">
    <location>
        <begin position="71"/>
        <end position="262"/>
    </location>
</feature>
<protein>
    <submittedName>
        <fullName evidence="3">Phage tape measure protein</fullName>
    </submittedName>
</protein>
<reference evidence="3 4" key="1">
    <citation type="journal article" date="2010" name="Stand. Genomic Sci.">
        <title>Complete genome sequence of Spirosoma linguale type strain (1).</title>
        <authorList>
            <person name="Lail K."/>
            <person name="Sikorski J."/>
            <person name="Saunders E."/>
            <person name="Lapidus A."/>
            <person name="Glavina Del Rio T."/>
            <person name="Copeland A."/>
            <person name="Tice H."/>
            <person name="Cheng J.-F."/>
            <person name="Lucas S."/>
            <person name="Nolan M."/>
            <person name="Bruce D."/>
            <person name="Goodwin L."/>
            <person name="Pitluck S."/>
            <person name="Ivanova N."/>
            <person name="Mavromatis K."/>
            <person name="Ovchinnikova G."/>
            <person name="Pati A."/>
            <person name="Chen A."/>
            <person name="Palaniappan K."/>
            <person name="Land M."/>
            <person name="Hauser L."/>
            <person name="Chang Y.-J."/>
            <person name="Jeffries C.D."/>
            <person name="Chain P."/>
            <person name="Brettin T."/>
            <person name="Detter J.C."/>
            <person name="Schuetze A."/>
            <person name="Rohde M."/>
            <person name="Tindall B.J."/>
            <person name="Goeker M."/>
            <person name="Bristow J."/>
            <person name="Eisen J.A."/>
            <person name="Markowitz V."/>
            <person name="Hugenholtz P."/>
            <person name="Kyrpides N.C."/>
            <person name="Klenk H.-P."/>
            <person name="Chen F."/>
        </authorList>
    </citation>
    <scope>NUCLEOTIDE SEQUENCE [LARGE SCALE GENOMIC DNA]</scope>
    <source>
        <strain evidence="4">ATCC 33905 / DSM 74 / LMG 10896 / Claus 1</strain>
    </source>
</reference>
<evidence type="ECO:0000259" key="2">
    <source>
        <dbReference type="Pfam" id="PF20155"/>
    </source>
</evidence>
<feature type="region of interest" description="Disordered" evidence="1">
    <location>
        <begin position="760"/>
        <end position="780"/>
    </location>
</feature>
<gene>
    <name evidence="3" type="ordered locus">Slin_5328</name>
</gene>
<dbReference type="InterPro" id="IPR013491">
    <property type="entry name" value="Tape_meas_N"/>
</dbReference>
<dbReference type="Pfam" id="PF20155">
    <property type="entry name" value="TMP_3"/>
    <property type="match status" value="1"/>
</dbReference>
<evidence type="ECO:0000313" key="4">
    <source>
        <dbReference type="Proteomes" id="UP000002028"/>
    </source>
</evidence>
<accession>D2QEV3</accession>
<dbReference type="AlphaFoldDB" id="D2QEV3"/>
<evidence type="ECO:0000313" key="3">
    <source>
        <dbReference type="EMBL" id="ADB41297.1"/>
    </source>
</evidence>
<dbReference type="STRING" id="504472.Slin_5328"/>
<proteinExistence type="predicted"/>
<dbReference type="HOGENOM" id="CLU_339450_0_0_10"/>
<organism evidence="3 4">
    <name type="scientific">Spirosoma linguale (strain ATCC 33905 / DSM 74 / LMG 10896 / Claus 1)</name>
    <dbReference type="NCBI Taxonomy" id="504472"/>
    <lineage>
        <taxon>Bacteria</taxon>
        <taxon>Pseudomonadati</taxon>
        <taxon>Bacteroidota</taxon>
        <taxon>Cytophagia</taxon>
        <taxon>Cytophagales</taxon>
        <taxon>Cytophagaceae</taxon>
        <taxon>Spirosoma</taxon>
    </lineage>
</organism>
<keyword evidence="4" id="KW-1185">Reference proteome</keyword>
<name>D2QEV3_SPILD</name>
<dbReference type="Proteomes" id="UP000002028">
    <property type="component" value="Chromosome"/>
</dbReference>
<dbReference type="eggNOG" id="COG3941">
    <property type="taxonomic scope" value="Bacteria"/>
</dbReference>
<evidence type="ECO:0000256" key="1">
    <source>
        <dbReference type="SAM" id="MobiDB-lite"/>
    </source>
</evidence>
<dbReference type="EMBL" id="CP001769">
    <property type="protein sequence ID" value="ADB41297.1"/>
    <property type="molecule type" value="Genomic_DNA"/>
</dbReference>
<dbReference type="NCBIfam" id="TIGR02675">
    <property type="entry name" value="tape_meas_nterm"/>
    <property type="match status" value="1"/>
</dbReference>
<sequence>MTENLQAVFTLNDSAFARGTDRILDALSRIEAGGIRTGNRLENSFNSPLKSITNLVGGFFAVDKAMGLLKQGLQITSDFERLDAGLNAVSTSSIDFARSQLYLRELSDRLGISYETLASSYRGLKAATNGTVLEGKATEKIFTSVVQAGAALKLSNDEVKGSLLAISQMMSKGTVSAEELRGQLGERLPGAFKLMADALHVSEQELNKMLQTGSVMAADALPKLAAELEKVYGSKALANANSMAGGWTRATDQLKLFTAEFSKENGIDSFFAKLGNGVANYIKLLRRAKEETGSYTGTVVTDPTAIKQKEIFAKYSTAEKQNYIGYLARQIRTAEGRSDALAALDPTEENSKKSIAFENYIKSMRSKMATYRKMLNEEYAESERQAKATASKVSDPIALLEKAKDRFKYLTDLKAGLSLQGKSLSSAQGSELAKLTSQLQNAGVKKAPGITGKAEFSVLDHLETAKKFLDSDLQKQRSLTGFVTPKTVHELDIVLTQIRRIKAETEKPATLKVKGDGLVKENFQSESGRQARLRSPLFDRVNEPAQRFSFGFYSEQIEKIKAQISNLSLKNLAVPKSAIDTLKGYTAQVDKADLAISQLNRDLEKQRAIAEAKSMLSKMQSQQPNEKWNSAAGISNNWGATALENLSKFREQLVINAQDMTGALQSVLTQGASGATAAMGALVDGLIEGTQGIEDLPGVILGVVADTLRNLAKTLAASGAALMFVPGFQLEAGAQLAGAVGLYAAAGLAQSAAKPKRRAMAKGGTLSGPTDITAGEYPGASRRPEWVSPVDVGADLIADRIAKKGGMSGGGTVVFEIAADKLRGVLQHGQRSLLSLG</sequence>
<dbReference type="RefSeq" id="WP_012929795.1">
    <property type="nucleotide sequence ID" value="NC_013730.1"/>
</dbReference>